<dbReference type="PROSITE" id="PS50972">
    <property type="entry name" value="PTERIN_BINDING"/>
    <property type="match status" value="1"/>
</dbReference>
<evidence type="ECO:0000313" key="6">
    <source>
        <dbReference type="Proteomes" id="UP000222106"/>
    </source>
</evidence>
<dbReference type="GO" id="GO:0005829">
    <property type="term" value="C:cytosol"/>
    <property type="evidence" value="ECO:0007669"/>
    <property type="project" value="TreeGrafter"/>
</dbReference>
<accession>A0A2A9ERJ4</accession>
<protein>
    <recommendedName>
        <fullName evidence="2">Dihydropteroate synthase</fullName>
        <shortName evidence="2">DHPS</shortName>
        <ecNumber evidence="2">2.5.1.15</ecNumber>
    </recommendedName>
    <alternativeName>
        <fullName evidence="2">Dihydropteroate pyrophosphorylase</fullName>
    </alternativeName>
</protein>
<comment type="cofactor">
    <cofactor evidence="2">
        <name>Mg(2+)</name>
        <dbReference type="ChEBI" id="CHEBI:18420"/>
    </cofactor>
</comment>
<evidence type="ECO:0000259" key="4">
    <source>
        <dbReference type="PROSITE" id="PS50972"/>
    </source>
</evidence>
<comment type="caution">
    <text evidence="5">The sequence shown here is derived from an EMBL/GenBank/DDBJ whole genome shotgun (WGS) entry which is preliminary data.</text>
</comment>
<dbReference type="PROSITE" id="PS00792">
    <property type="entry name" value="DHPS_1"/>
    <property type="match status" value="1"/>
</dbReference>
<organism evidence="5 6">
    <name type="scientific">Georgenia soli</name>
    <dbReference type="NCBI Taxonomy" id="638953"/>
    <lineage>
        <taxon>Bacteria</taxon>
        <taxon>Bacillati</taxon>
        <taxon>Actinomycetota</taxon>
        <taxon>Actinomycetes</taxon>
        <taxon>Micrococcales</taxon>
        <taxon>Bogoriellaceae</taxon>
        <taxon>Georgenia</taxon>
    </lineage>
</organism>
<evidence type="ECO:0000313" key="5">
    <source>
        <dbReference type="EMBL" id="PFG40892.1"/>
    </source>
</evidence>
<dbReference type="GO" id="GO:0046656">
    <property type="term" value="P:folic acid biosynthetic process"/>
    <property type="evidence" value="ECO:0007669"/>
    <property type="project" value="UniProtKB-KW"/>
</dbReference>
<feature type="domain" description="Pterin-binding" evidence="4">
    <location>
        <begin position="39"/>
        <end position="291"/>
    </location>
</feature>
<evidence type="ECO:0000256" key="2">
    <source>
        <dbReference type="RuleBase" id="RU361205"/>
    </source>
</evidence>
<dbReference type="GO" id="GO:0046872">
    <property type="term" value="F:metal ion binding"/>
    <property type="evidence" value="ECO:0007669"/>
    <property type="project" value="UniProtKB-KW"/>
</dbReference>
<dbReference type="RefSeq" id="WP_098484729.1">
    <property type="nucleotide sequence ID" value="NZ_PDJI01000004.1"/>
</dbReference>
<dbReference type="PANTHER" id="PTHR20941:SF8">
    <property type="entry name" value="INACTIVE DIHYDROPTEROATE SYNTHASE 2"/>
    <property type="match status" value="1"/>
</dbReference>
<dbReference type="SUPFAM" id="SSF51717">
    <property type="entry name" value="Dihydropteroate synthetase-like"/>
    <property type="match status" value="1"/>
</dbReference>
<dbReference type="InterPro" id="IPR045031">
    <property type="entry name" value="DHP_synth-like"/>
</dbReference>
<dbReference type="EMBL" id="PDJI01000004">
    <property type="protein sequence ID" value="PFG40892.1"/>
    <property type="molecule type" value="Genomic_DNA"/>
</dbReference>
<dbReference type="Pfam" id="PF00809">
    <property type="entry name" value="Pterin_bind"/>
    <property type="match status" value="1"/>
</dbReference>
<reference evidence="5 6" key="1">
    <citation type="submission" date="2017-10" db="EMBL/GenBank/DDBJ databases">
        <title>Sequencing the genomes of 1000 actinobacteria strains.</title>
        <authorList>
            <person name="Klenk H.-P."/>
        </authorList>
    </citation>
    <scope>NUCLEOTIDE SEQUENCE [LARGE SCALE GENOMIC DNA]</scope>
    <source>
        <strain evidence="5 6">DSM 21838</strain>
    </source>
</reference>
<keyword evidence="2" id="KW-0479">Metal-binding</keyword>
<keyword evidence="6" id="KW-1185">Reference proteome</keyword>
<keyword evidence="2" id="KW-0808">Transferase</keyword>
<keyword evidence="2" id="KW-0460">Magnesium</keyword>
<dbReference type="InterPro" id="IPR006390">
    <property type="entry name" value="DHP_synth_dom"/>
</dbReference>
<dbReference type="UniPathway" id="UPA00077">
    <property type="reaction ID" value="UER00156"/>
</dbReference>
<evidence type="ECO:0000256" key="3">
    <source>
        <dbReference type="SAM" id="MobiDB-lite"/>
    </source>
</evidence>
<dbReference type="Proteomes" id="UP000222106">
    <property type="component" value="Unassembled WGS sequence"/>
</dbReference>
<name>A0A2A9ERJ4_9MICO</name>
<dbReference type="PANTHER" id="PTHR20941">
    <property type="entry name" value="FOLATE SYNTHESIS PROTEINS"/>
    <property type="match status" value="1"/>
</dbReference>
<feature type="region of interest" description="Disordered" evidence="3">
    <location>
        <begin position="1"/>
        <end position="30"/>
    </location>
</feature>
<proteinExistence type="inferred from homology"/>
<dbReference type="AlphaFoldDB" id="A0A2A9ERJ4"/>
<comment type="function">
    <text evidence="2">Catalyzes the condensation of para-aminobenzoate (pABA) with 6-hydroxymethyl-7,8-dihydropterin diphosphate (DHPt-PP) to form 7,8-dihydropteroate (H2Pte), the immediate precursor of folate derivatives.</text>
</comment>
<gene>
    <name evidence="5" type="ORF">ATJ97_3434</name>
</gene>
<dbReference type="Gene3D" id="3.20.20.20">
    <property type="entry name" value="Dihydropteroate synthase-like"/>
    <property type="match status" value="1"/>
</dbReference>
<dbReference type="InterPro" id="IPR000489">
    <property type="entry name" value="Pterin-binding_dom"/>
</dbReference>
<dbReference type="NCBIfam" id="TIGR01496">
    <property type="entry name" value="DHPS"/>
    <property type="match status" value="1"/>
</dbReference>
<dbReference type="GO" id="GO:0004156">
    <property type="term" value="F:dihydropteroate synthase activity"/>
    <property type="evidence" value="ECO:0007669"/>
    <property type="project" value="UniProtKB-EC"/>
</dbReference>
<dbReference type="GO" id="GO:0046654">
    <property type="term" value="P:tetrahydrofolate biosynthetic process"/>
    <property type="evidence" value="ECO:0007669"/>
    <property type="project" value="UniProtKB-UniPathway"/>
</dbReference>
<comment type="similarity">
    <text evidence="1 2">Belongs to the DHPS family.</text>
</comment>
<sequence length="309" mass="32552">MTETLEAAVAPGTGPGAPGPLPADATTTRPRPLRLRDHVAVMAVVNRTPDSFYDRGRTFSLDAAVAAALRAVADGADWVDVGGVPFSPETPPVPVAEELDRVLPVVEAVRAATDVLISVDTTRPEVAAACVAAGADVVNDTNGLRDGAMLEVVAATGANVVIAHSLAAPHEHHPRPVYDDVVVEVALFLRRQVERVTSAGVAEDRIVIDPGHDLNKNTDHSLELTRRLGEITALGWPTLVALSRKDFVGETLGRPREDRLAGSLAAAALCVAAGARVVRTHDVAATCDAVRLTEAVLGRRAPVQRRHNR</sequence>
<dbReference type="OrthoDB" id="9811744at2"/>
<comment type="pathway">
    <text evidence="2">Cofactor biosynthesis; tetrahydrofolate biosynthesis; 7,8-dihydrofolate from 2-amino-4-hydroxy-6-hydroxymethyl-7,8-dihydropteridine diphosphate and 4-aminobenzoate: step 1/2.</text>
</comment>
<evidence type="ECO:0000256" key="1">
    <source>
        <dbReference type="ARBA" id="ARBA00009503"/>
    </source>
</evidence>
<dbReference type="EC" id="2.5.1.15" evidence="2"/>
<keyword evidence="2" id="KW-0289">Folate biosynthesis</keyword>
<dbReference type="InterPro" id="IPR011005">
    <property type="entry name" value="Dihydropteroate_synth-like_sf"/>
</dbReference>